<dbReference type="SUPFAM" id="SSF53187">
    <property type="entry name" value="Zn-dependent exopeptidases"/>
    <property type="match status" value="1"/>
</dbReference>
<dbReference type="Pfam" id="PF00246">
    <property type="entry name" value="Peptidase_M14"/>
    <property type="match status" value="1"/>
</dbReference>
<keyword evidence="9" id="KW-0482">Metalloprotease</keyword>
<evidence type="ECO:0000313" key="14">
    <source>
        <dbReference type="EnsemblMetazoa" id="XP_001599243"/>
    </source>
</evidence>
<feature type="active site" description="Proton donor/acceptor" evidence="11">
    <location>
        <position position="377"/>
    </location>
</feature>
<evidence type="ECO:0000256" key="3">
    <source>
        <dbReference type="ARBA" id="ARBA00022645"/>
    </source>
</evidence>
<dbReference type="OrthoDB" id="3626597at2759"/>
<proteinExistence type="inferred from homology"/>
<accession>A0A7M7G1V4</accession>
<evidence type="ECO:0000256" key="5">
    <source>
        <dbReference type="ARBA" id="ARBA00022723"/>
    </source>
</evidence>
<evidence type="ECO:0000256" key="7">
    <source>
        <dbReference type="ARBA" id="ARBA00022801"/>
    </source>
</evidence>
<keyword evidence="6 12" id="KW-0732">Signal</keyword>
<dbReference type="KEGG" id="nvi:100114077"/>
<protein>
    <recommendedName>
        <fullName evidence="13">Peptidase M14 domain-containing protein</fullName>
    </recommendedName>
</protein>
<dbReference type="InterPro" id="IPR003146">
    <property type="entry name" value="M14A_act_pep"/>
</dbReference>
<dbReference type="AlphaFoldDB" id="A0A7M7G1V4"/>
<evidence type="ECO:0000256" key="11">
    <source>
        <dbReference type="PROSITE-ProRule" id="PRU01379"/>
    </source>
</evidence>
<dbReference type="Proteomes" id="UP000002358">
    <property type="component" value="Unassembled WGS sequence"/>
</dbReference>
<evidence type="ECO:0000256" key="12">
    <source>
        <dbReference type="SAM" id="SignalP"/>
    </source>
</evidence>
<evidence type="ECO:0000256" key="8">
    <source>
        <dbReference type="ARBA" id="ARBA00022833"/>
    </source>
</evidence>
<feature type="domain" description="Peptidase M14" evidence="13">
    <location>
        <begin position="126"/>
        <end position="411"/>
    </location>
</feature>
<dbReference type="PANTHER" id="PTHR11705:SF140">
    <property type="entry name" value="FI02848P-RELATED"/>
    <property type="match status" value="1"/>
</dbReference>
<gene>
    <name evidence="14" type="primary">100114077</name>
</gene>
<dbReference type="Gene3D" id="3.30.70.340">
    <property type="entry name" value="Metallocarboxypeptidase-like"/>
    <property type="match status" value="1"/>
</dbReference>
<dbReference type="PANTHER" id="PTHR11705">
    <property type="entry name" value="PROTEASE FAMILY M14 CARBOXYPEPTIDASE A,B"/>
    <property type="match status" value="1"/>
</dbReference>
<evidence type="ECO:0000256" key="10">
    <source>
        <dbReference type="ARBA" id="ARBA00023157"/>
    </source>
</evidence>
<keyword evidence="10" id="KW-1015">Disulfide bond</keyword>
<evidence type="ECO:0000256" key="2">
    <source>
        <dbReference type="ARBA" id="ARBA00005988"/>
    </source>
</evidence>
<organism evidence="14 15">
    <name type="scientific">Nasonia vitripennis</name>
    <name type="common">Parasitic wasp</name>
    <dbReference type="NCBI Taxonomy" id="7425"/>
    <lineage>
        <taxon>Eukaryota</taxon>
        <taxon>Metazoa</taxon>
        <taxon>Ecdysozoa</taxon>
        <taxon>Arthropoda</taxon>
        <taxon>Hexapoda</taxon>
        <taxon>Insecta</taxon>
        <taxon>Pterygota</taxon>
        <taxon>Neoptera</taxon>
        <taxon>Endopterygota</taxon>
        <taxon>Hymenoptera</taxon>
        <taxon>Apocrita</taxon>
        <taxon>Proctotrupomorpha</taxon>
        <taxon>Chalcidoidea</taxon>
        <taxon>Pteromalidae</taxon>
        <taxon>Pteromalinae</taxon>
        <taxon>Nasonia</taxon>
    </lineage>
</organism>
<evidence type="ECO:0000256" key="4">
    <source>
        <dbReference type="ARBA" id="ARBA00022670"/>
    </source>
</evidence>
<dbReference type="InterPro" id="IPR000834">
    <property type="entry name" value="Peptidase_M14"/>
</dbReference>
<dbReference type="EnsemblMetazoa" id="XM_001599193">
    <property type="protein sequence ID" value="XP_001599243"/>
    <property type="gene ID" value="LOC100114077"/>
</dbReference>
<comment type="similarity">
    <text evidence="2 11">Belongs to the peptidase M14 family.</text>
</comment>
<dbReference type="PRINTS" id="PR00765">
    <property type="entry name" value="CRBOXYPTASEA"/>
</dbReference>
<dbReference type="GO" id="GO:0006508">
    <property type="term" value="P:proteolysis"/>
    <property type="evidence" value="ECO:0007669"/>
    <property type="project" value="UniProtKB-KW"/>
</dbReference>
<evidence type="ECO:0000259" key="13">
    <source>
        <dbReference type="PROSITE" id="PS52035"/>
    </source>
</evidence>
<name>A0A7M7G1V4_NASVI</name>
<dbReference type="InParanoid" id="A0A7M7G1V4"/>
<dbReference type="InterPro" id="IPR036990">
    <property type="entry name" value="M14A-like_propep"/>
</dbReference>
<feature type="chain" id="PRO_5029687019" description="Peptidase M14 domain-containing protein" evidence="12">
    <location>
        <begin position="21"/>
        <end position="417"/>
    </location>
</feature>
<evidence type="ECO:0000313" key="15">
    <source>
        <dbReference type="Proteomes" id="UP000002358"/>
    </source>
</evidence>
<dbReference type="GO" id="GO:0005615">
    <property type="term" value="C:extracellular space"/>
    <property type="evidence" value="ECO:0007669"/>
    <property type="project" value="TreeGrafter"/>
</dbReference>
<keyword evidence="15" id="KW-1185">Reference proteome</keyword>
<dbReference type="GO" id="GO:0008270">
    <property type="term" value="F:zinc ion binding"/>
    <property type="evidence" value="ECO:0007669"/>
    <property type="project" value="InterPro"/>
</dbReference>
<evidence type="ECO:0000256" key="1">
    <source>
        <dbReference type="ARBA" id="ARBA00001947"/>
    </source>
</evidence>
<dbReference type="FunFam" id="3.40.630.10:FF:000084">
    <property type="entry name" value="Carboxypeptidase B2"/>
    <property type="match status" value="1"/>
</dbReference>
<keyword evidence="8" id="KW-0862">Zinc</keyword>
<keyword evidence="4" id="KW-0645">Protease</keyword>
<dbReference type="SUPFAM" id="SSF54897">
    <property type="entry name" value="Protease propeptides/inhibitors"/>
    <property type="match status" value="1"/>
</dbReference>
<evidence type="ECO:0000256" key="6">
    <source>
        <dbReference type="ARBA" id="ARBA00022729"/>
    </source>
</evidence>
<dbReference type="SMR" id="A0A7M7G1V4"/>
<evidence type="ECO:0000256" key="9">
    <source>
        <dbReference type="ARBA" id="ARBA00023049"/>
    </source>
</evidence>
<feature type="signal peptide" evidence="12">
    <location>
        <begin position="1"/>
        <end position="20"/>
    </location>
</feature>
<dbReference type="SMART" id="SM00631">
    <property type="entry name" value="Zn_pept"/>
    <property type="match status" value="1"/>
</dbReference>
<sequence length="417" mass="47968">MWLIVLTLFYTVIWPTGVSAEDEGSVRNYDGYKVYNLTIDSSTKLNFIKKYDGLDGYDFWLLPQRGNAHLMVAPEFQSDFQKDLKKNRIVYSIINEDVGESIQQDAEAEEGVARAFETPGPFNFKYFPRYQEIRNFIKALVNKRKYSRMIKIGTSYEGWPIYGVEVMKSPDKPVFFIDAGIHAREWAAHISALYIIKNVVESEEKFADMMTFVIIPCLNPDGYEYSHTTDRLWRKSMSLHTTSQCKGVDLNRNFDSHWGEFRSEKNPCTEIYGGPEPFSEPETSALRDSILKYKPVAYVTIHSFGPLLIYPYGYTKDLPPNWRTLHRIATKTAQNIKKVNGTNYVVGSAARVLYVSSGGSDDWAYDKAEVPIVYTMELPEYEKNSFIVPKKYIKSLITETYVGFATLLQNIYLKYGV</sequence>
<dbReference type="PROSITE" id="PS52035">
    <property type="entry name" value="PEPTIDASE_M14"/>
    <property type="match status" value="1"/>
</dbReference>
<dbReference type="Pfam" id="PF02244">
    <property type="entry name" value="Propep_M14"/>
    <property type="match status" value="1"/>
</dbReference>
<dbReference type="Gene3D" id="3.40.630.10">
    <property type="entry name" value="Zn peptidases"/>
    <property type="match status" value="1"/>
</dbReference>
<keyword evidence="7" id="KW-0378">Hydrolase</keyword>
<reference evidence="14" key="1">
    <citation type="submission" date="2021-01" db="UniProtKB">
        <authorList>
            <consortium name="EnsemblMetazoa"/>
        </authorList>
    </citation>
    <scope>IDENTIFICATION</scope>
</reference>
<keyword evidence="5" id="KW-0479">Metal-binding</keyword>
<comment type="cofactor">
    <cofactor evidence="1">
        <name>Zn(2+)</name>
        <dbReference type="ChEBI" id="CHEBI:29105"/>
    </cofactor>
</comment>
<keyword evidence="3" id="KW-0121">Carboxypeptidase</keyword>
<dbReference type="OMA" id="DIGQYCT"/>
<dbReference type="GO" id="GO:0004181">
    <property type="term" value="F:metallocarboxypeptidase activity"/>
    <property type="evidence" value="ECO:0007669"/>
    <property type="project" value="InterPro"/>
</dbReference>